<sequence>MYQYENLGNKNLTERIEDNIISYIVDHQLKPGDKLPNEFILAETFCVGRSTIREVIKSLSSKGILEVRRGAGTFVCERKGRENDPLGLSLITDRYKLALDLLSVRLMIEPEIASQAAQNATAEDIEALRIQCERVEQKIKEGQNHLEEDIKYHAYIAKCSRNLVVETLVPMINSSVAMFGNITHRKLLTETMLTHRQVFEAIRNHDYAGAKYAMTMHLLYNRNMIIQLKEKSESDQT</sequence>
<dbReference type="AlphaFoldDB" id="A9KL27"/>
<feature type="domain" description="HTH gntR-type" evidence="5">
    <location>
        <begin position="10"/>
        <end position="78"/>
    </location>
</feature>
<dbReference type="PROSITE" id="PS50949">
    <property type="entry name" value="HTH_GNTR"/>
    <property type="match status" value="1"/>
</dbReference>
<evidence type="ECO:0000256" key="3">
    <source>
        <dbReference type="ARBA" id="ARBA00023163"/>
    </source>
</evidence>
<keyword evidence="4" id="KW-0175">Coiled coil</keyword>
<name>A9KL27_LACP7</name>
<dbReference type="CDD" id="cd07377">
    <property type="entry name" value="WHTH_GntR"/>
    <property type="match status" value="1"/>
</dbReference>
<keyword evidence="1" id="KW-0805">Transcription regulation</keyword>
<dbReference type="InterPro" id="IPR000524">
    <property type="entry name" value="Tscrpt_reg_HTH_GntR"/>
</dbReference>
<dbReference type="GO" id="GO:0003677">
    <property type="term" value="F:DNA binding"/>
    <property type="evidence" value="ECO:0007669"/>
    <property type="project" value="UniProtKB-KW"/>
</dbReference>
<keyword evidence="7" id="KW-1185">Reference proteome</keyword>
<dbReference type="SMART" id="SM00895">
    <property type="entry name" value="FCD"/>
    <property type="match status" value="1"/>
</dbReference>
<dbReference type="Gene3D" id="1.10.10.10">
    <property type="entry name" value="Winged helix-like DNA-binding domain superfamily/Winged helix DNA-binding domain"/>
    <property type="match status" value="1"/>
</dbReference>
<dbReference type="OrthoDB" id="9799482at2"/>
<dbReference type="GO" id="GO:0003700">
    <property type="term" value="F:DNA-binding transcription factor activity"/>
    <property type="evidence" value="ECO:0007669"/>
    <property type="project" value="InterPro"/>
</dbReference>
<dbReference type="SUPFAM" id="SSF46785">
    <property type="entry name" value="Winged helix' DNA-binding domain"/>
    <property type="match status" value="1"/>
</dbReference>
<dbReference type="InterPro" id="IPR011711">
    <property type="entry name" value="GntR_C"/>
</dbReference>
<accession>A9KL27</accession>
<gene>
    <name evidence="6" type="ordered locus">Cphy_3829</name>
</gene>
<protein>
    <submittedName>
        <fullName evidence="6">GntR domain protein</fullName>
    </submittedName>
</protein>
<dbReference type="PANTHER" id="PTHR43537:SF5">
    <property type="entry name" value="UXU OPERON TRANSCRIPTIONAL REGULATOR"/>
    <property type="match status" value="1"/>
</dbReference>
<dbReference type="HOGENOM" id="CLU_017584_9_2_9"/>
<feature type="coiled-coil region" evidence="4">
    <location>
        <begin position="118"/>
        <end position="145"/>
    </location>
</feature>
<dbReference type="Pfam" id="PF07729">
    <property type="entry name" value="FCD"/>
    <property type="match status" value="1"/>
</dbReference>
<reference evidence="7" key="1">
    <citation type="submission" date="2007-11" db="EMBL/GenBank/DDBJ databases">
        <title>Complete genome sequence of Clostridium phytofermentans ISDg.</title>
        <authorList>
            <person name="Leschine S.B."/>
            <person name="Warnick T.A."/>
            <person name="Blanchard J.L."/>
            <person name="Schnell D.J."/>
            <person name="Petit E.L."/>
            <person name="LaTouf W.G."/>
            <person name="Copeland A."/>
            <person name="Lucas S."/>
            <person name="Lapidus A."/>
            <person name="Barry K."/>
            <person name="Glavina del Rio T."/>
            <person name="Dalin E."/>
            <person name="Tice H."/>
            <person name="Pitluck S."/>
            <person name="Kiss H."/>
            <person name="Brettin T."/>
            <person name="Bruce D."/>
            <person name="Detter J.C."/>
            <person name="Han C."/>
            <person name="Kuske C."/>
            <person name="Schmutz J."/>
            <person name="Larimer F."/>
            <person name="Land M."/>
            <person name="Hauser L."/>
            <person name="Kyrpides N."/>
            <person name="Kim E.A."/>
            <person name="Richardson P."/>
        </authorList>
    </citation>
    <scope>NUCLEOTIDE SEQUENCE [LARGE SCALE GENOMIC DNA]</scope>
    <source>
        <strain evidence="7">ATCC 700394 / DSM 18823 / ISDg</strain>
    </source>
</reference>
<dbReference type="RefSeq" id="WP_012201824.1">
    <property type="nucleotide sequence ID" value="NC_010001.1"/>
</dbReference>
<evidence type="ECO:0000259" key="5">
    <source>
        <dbReference type="PROSITE" id="PS50949"/>
    </source>
</evidence>
<dbReference type="Proteomes" id="UP000000370">
    <property type="component" value="Chromosome"/>
</dbReference>
<organism evidence="6 7">
    <name type="scientific">Lachnoclostridium phytofermentans (strain ATCC 700394 / DSM 18823 / ISDg)</name>
    <name type="common">Clostridium phytofermentans</name>
    <dbReference type="NCBI Taxonomy" id="357809"/>
    <lineage>
        <taxon>Bacteria</taxon>
        <taxon>Bacillati</taxon>
        <taxon>Bacillota</taxon>
        <taxon>Clostridia</taxon>
        <taxon>Lachnospirales</taxon>
        <taxon>Lachnospiraceae</taxon>
    </lineage>
</organism>
<dbReference type="STRING" id="357809.Cphy_3829"/>
<dbReference type="InterPro" id="IPR036390">
    <property type="entry name" value="WH_DNA-bd_sf"/>
</dbReference>
<keyword evidence="3" id="KW-0804">Transcription</keyword>
<dbReference type="SUPFAM" id="SSF48008">
    <property type="entry name" value="GntR ligand-binding domain-like"/>
    <property type="match status" value="1"/>
</dbReference>
<dbReference type="PRINTS" id="PR00035">
    <property type="entry name" value="HTHGNTR"/>
</dbReference>
<evidence type="ECO:0000256" key="2">
    <source>
        <dbReference type="ARBA" id="ARBA00023125"/>
    </source>
</evidence>
<dbReference type="EMBL" id="CP000885">
    <property type="protein sequence ID" value="ABX44176.1"/>
    <property type="molecule type" value="Genomic_DNA"/>
</dbReference>
<dbReference type="PANTHER" id="PTHR43537">
    <property type="entry name" value="TRANSCRIPTIONAL REGULATOR, GNTR FAMILY"/>
    <property type="match status" value="1"/>
</dbReference>
<dbReference type="KEGG" id="cpy:Cphy_3829"/>
<evidence type="ECO:0000313" key="6">
    <source>
        <dbReference type="EMBL" id="ABX44176.1"/>
    </source>
</evidence>
<evidence type="ECO:0000256" key="1">
    <source>
        <dbReference type="ARBA" id="ARBA00023015"/>
    </source>
</evidence>
<dbReference type="eggNOG" id="COG2186">
    <property type="taxonomic scope" value="Bacteria"/>
</dbReference>
<dbReference type="Pfam" id="PF00392">
    <property type="entry name" value="GntR"/>
    <property type="match status" value="1"/>
</dbReference>
<proteinExistence type="predicted"/>
<evidence type="ECO:0000256" key="4">
    <source>
        <dbReference type="SAM" id="Coils"/>
    </source>
</evidence>
<dbReference type="Gene3D" id="1.20.120.530">
    <property type="entry name" value="GntR ligand-binding domain-like"/>
    <property type="match status" value="1"/>
</dbReference>
<dbReference type="SMART" id="SM00345">
    <property type="entry name" value="HTH_GNTR"/>
    <property type="match status" value="1"/>
</dbReference>
<dbReference type="InterPro" id="IPR036388">
    <property type="entry name" value="WH-like_DNA-bd_sf"/>
</dbReference>
<evidence type="ECO:0000313" key="7">
    <source>
        <dbReference type="Proteomes" id="UP000000370"/>
    </source>
</evidence>
<keyword evidence="2" id="KW-0238">DNA-binding</keyword>
<dbReference type="InterPro" id="IPR008920">
    <property type="entry name" value="TF_FadR/GntR_C"/>
</dbReference>